<gene>
    <name evidence="5" type="primary">LOC108989259</name>
</gene>
<organism evidence="4 5">
    <name type="scientific">Juglans regia</name>
    <name type="common">English walnut</name>
    <dbReference type="NCBI Taxonomy" id="51240"/>
    <lineage>
        <taxon>Eukaryota</taxon>
        <taxon>Viridiplantae</taxon>
        <taxon>Streptophyta</taxon>
        <taxon>Embryophyta</taxon>
        <taxon>Tracheophyta</taxon>
        <taxon>Spermatophyta</taxon>
        <taxon>Magnoliopsida</taxon>
        <taxon>eudicotyledons</taxon>
        <taxon>Gunneridae</taxon>
        <taxon>Pentapetalae</taxon>
        <taxon>rosids</taxon>
        <taxon>fabids</taxon>
        <taxon>Fagales</taxon>
        <taxon>Juglandaceae</taxon>
        <taxon>Juglans</taxon>
    </lineage>
</organism>
<dbReference type="PANTHER" id="PTHR31286">
    <property type="entry name" value="GLYCINE-RICH CELL WALL STRUCTURAL PROTEIN 1.8-LIKE"/>
    <property type="match status" value="1"/>
</dbReference>
<proteinExistence type="predicted"/>
<keyword evidence="4" id="KW-1185">Reference proteome</keyword>
<dbReference type="InterPro" id="IPR040256">
    <property type="entry name" value="At4g02000-like"/>
</dbReference>
<feature type="domain" description="Zinc knuckle CX2CX4HX4C" evidence="3">
    <location>
        <begin position="189"/>
        <end position="222"/>
    </location>
</feature>
<sequence length="323" mass="37705">METEDLVSQWEKLHLSKEESSFFHVNPETYIEEGARGKNCLVGKALTEKSVNSEGFRVTMSQIWKLEGWVIFKELGEQCFLIEFQKLTDKERVLSGRPWFFDRHLLTMMEVDETISIHSLQFRFEPFWVQLHNLPLATMTEEFGQQFAEAIGHVIRVEAEADGRAWGRCLRVRVAVDLHQPLLRGKWLMLGEKQHWIPFKYERLQSFCFKCGVLFHKGRNCTRTRAEQQGDEQASYQFGPWLRGQPRITNIFDRRRYGGGGGGNHRKDEQQGDRDRFECEEPRCKGKALKVEVLAGKQDTSLAENEEEKKQGSNPNHQQKKQQ</sequence>
<reference evidence="5" key="1">
    <citation type="submission" date="2025-08" db="UniProtKB">
        <authorList>
            <consortium name="RefSeq"/>
        </authorList>
    </citation>
    <scope>IDENTIFICATION</scope>
    <source>
        <tissue evidence="5">Leaves</tissue>
    </source>
</reference>
<dbReference type="GeneID" id="108989259"/>
<name>A0A2I4EG29_JUGRE</name>
<evidence type="ECO:0000259" key="2">
    <source>
        <dbReference type="Pfam" id="PF14111"/>
    </source>
</evidence>
<feature type="compositionally biased region" description="Basic and acidic residues" evidence="1">
    <location>
        <begin position="265"/>
        <end position="280"/>
    </location>
</feature>
<dbReference type="Pfam" id="PF14111">
    <property type="entry name" value="DUF4283"/>
    <property type="match status" value="1"/>
</dbReference>
<dbReference type="AlphaFoldDB" id="A0A2I4EG29"/>
<dbReference type="Gramene" id="Jr07_08880_p1">
    <property type="protein sequence ID" value="cds.Jr07_08880_p1"/>
    <property type="gene ID" value="Jr07_08880"/>
</dbReference>
<dbReference type="OrthoDB" id="1246856at2759"/>
<feature type="region of interest" description="Disordered" evidence="1">
    <location>
        <begin position="252"/>
        <end position="280"/>
    </location>
</feature>
<accession>A0A2I4EG29</accession>
<evidence type="ECO:0000313" key="4">
    <source>
        <dbReference type="Proteomes" id="UP000235220"/>
    </source>
</evidence>
<protein>
    <submittedName>
        <fullName evidence="5">Uncharacterized protein LOC108989259</fullName>
    </submittedName>
</protein>
<evidence type="ECO:0000256" key="1">
    <source>
        <dbReference type="SAM" id="MobiDB-lite"/>
    </source>
</evidence>
<dbReference type="Proteomes" id="UP000235220">
    <property type="component" value="Chromosome 7"/>
</dbReference>
<dbReference type="InterPro" id="IPR025836">
    <property type="entry name" value="Zn_knuckle_CX2CX4HX4C"/>
</dbReference>
<dbReference type="Pfam" id="PF14392">
    <property type="entry name" value="zf-CCHC_4"/>
    <property type="match status" value="1"/>
</dbReference>
<dbReference type="RefSeq" id="XP_018818352.1">
    <property type="nucleotide sequence ID" value="XM_018962807.1"/>
</dbReference>
<dbReference type="KEGG" id="jre:108989259"/>
<evidence type="ECO:0000313" key="5">
    <source>
        <dbReference type="RefSeq" id="XP_018818352.1"/>
    </source>
</evidence>
<evidence type="ECO:0000259" key="3">
    <source>
        <dbReference type="Pfam" id="PF14392"/>
    </source>
</evidence>
<dbReference type="InterPro" id="IPR025558">
    <property type="entry name" value="DUF4283"/>
</dbReference>
<feature type="domain" description="DUF4283" evidence="2">
    <location>
        <begin position="38"/>
        <end position="112"/>
    </location>
</feature>
<dbReference type="PANTHER" id="PTHR31286:SF62">
    <property type="entry name" value="ZINC FINGER, CCHC-TYPE-LIKE PROTEIN"/>
    <property type="match status" value="1"/>
</dbReference>
<feature type="region of interest" description="Disordered" evidence="1">
    <location>
        <begin position="295"/>
        <end position="323"/>
    </location>
</feature>